<feature type="transmembrane region" description="Helical" evidence="1">
    <location>
        <begin position="85"/>
        <end position="103"/>
    </location>
</feature>
<evidence type="ECO:0000313" key="3">
    <source>
        <dbReference type="Proteomes" id="UP000216411"/>
    </source>
</evidence>
<dbReference type="AlphaFoldDB" id="A0A371JFM4"/>
<feature type="transmembrane region" description="Helical" evidence="1">
    <location>
        <begin position="174"/>
        <end position="194"/>
    </location>
</feature>
<feature type="transmembrane region" description="Helical" evidence="1">
    <location>
        <begin position="201"/>
        <end position="220"/>
    </location>
</feature>
<evidence type="ECO:0000256" key="1">
    <source>
        <dbReference type="SAM" id="Phobius"/>
    </source>
</evidence>
<name>A0A371JFM4_9FIRM</name>
<evidence type="ECO:0000313" key="2">
    <source>
        <dbReference type="EMBL" id="RDY31541.1"/>
    </source>
</evidence>
<keyword evidence="1" id="KW-0812">Transmembrane</keyword>
<dbReference type="GO" id="GO:0140359">
    <property type="term" value="F:ABC-type transporter activity"/>
    <property type="evidence" value="ECO:0007669"/>
    <property type="project" value="InterPro"/>
</dbReference>
<comment type="caution">
    <text evidence="2">The sequence shown here is derived from an EMBL/GenBank/DDBJ whole genome shotgun (WGS) entry which is preliminary data.</text>
</comment>
<dbReference type="Proteomes" id="UP000216411">
    <property type="component" value="Unassembled WGS sequence"/>
</dbReference>
<feature type="transmembrane region" description="Helical" evidence="1">
    <location>
        <begin position="249"/>
        <end position="271"/>
    </location>
</feature>
<feature type="transmembrane region" description="Helical" evidence="1">
    <location>
        <begin position="134"/>
        <end position="154"/>
    </location>
</feature>
<dbReference type="OrthoDB" id="66636at2"/>
<keyword evidence="3" id="KW-1185">Reference proteome</keyword>
<organism evidence="2 3">
    <name type="scientific">Lachnotalea glycerini</name>
    <dbReference type="NCBI Taxonomy" id="1763509"/>
    <lineage>
        <taxon>Bacteria</taxon>
        <taxon>Bacillati</taxon>
        <taxon>Bacillota</taxon>
        <taxon>Clostridia</taxon>
        <taxon>Lachnospirales</taxon>
        <taxon>Lachnospiraceae</taxon>
        <taxon>Lachnotalea</taxon>
    </lineage>
</organism>
<gene>
    <name evidence="2" type="ORF">CG710_009315</name>
</gene>
<dbReference type="Pfam" id="PF12679">
    <property type="entry name" value="ABC2_membrane_2"/>
    <property type="match status" value="1"/>
</dbReference>
<dbReference type="EMBL" id="NOKA02000014">
    <property type="protein sequence ID" value="RDY31541.1"/>
    <property type="molecule type" value="Genomic_DNA"/>
</dbReference>
<keyword evidence="1" id="KW-1133">Transmembrane helix</keyword>
<protein>
    <submittedName>
        <fullName evidence="2">ABC transporter permease</fullName>
    </submittedName>
</protein>
<sequence>MVKKIRQEVTSMIARALFKVDMKKSIKLMFIFWVILVMYSVVIIWMFDPEFSEMLLQYQQMMPELMSAFGMEGETNSLIAFMNTYLYGFLMLIIPMIFELMLVNQCVMKYVDNGSIACILATPNSRKKIIITQMLAILISIVILISATAMAGYLSAEILFQGELDVAKYINLNISTLLLHFTISGISFFSACFFNEEKNYLAIGAGLPLAFYLIQMLSGMGDSLDKLKYFTIYTLFPADYIISGEGNVLFYNLMMLFLAALLYSLGAIRFIKKDMPI</sequence>
<accession>A0A371JFM4</accession>
<keyword evidence="1" id="KW-0472">Membrane</keyword>
<reference evidence="2 3" key="1">
    <citation type="journal article" date="2017" name="Genome Announc.">
        <title>Draft Genome Sequence of a Sporulating and Motile Strain of Lachnotalea glycerini Isolated from Water in Quebec City, Canada.</title>
        <authorList>
            <person name="Maheux A.F."/>
            <person name="Boudreau D.K."/>
            <person name="Berube E."/>
            <person name="Boissinot M."/>
            <person name="Raymond F."/>
            <person name="Brodeur S."/>
            <person name="Corbeil J."/>
            <person name="Isabel S."/>
            <person name="Omar R.F."/>
            <person name="Bergeron M.G."/>
        </authorList>
    </citation>
    <scope>NUCLEOTIDE SEQUENCE [LARGE SCALE GENOMIC DNA]</scope>
    <source>
        <strain evidence="2 3">CCRI-19302</strain>
    </source>
</reference>
<dbReference type="GO" id="GO:0005886">
    <property type="term" value="C:plasma membrane"/>
    <property type="evidence" value="ECO:0007669"/>
    <property type="project" value="UniProtKB-SubCell"/>
</dbReference>
<proteinExistence type="predicted"/>
<feature type="transmembrane region" description="Helical" evidence="1">
    <location>
        <begin position="28"/>
        <end position="47"/>
    </location>
</feature>